<evidence type="ECO:0000256" key="1">
    <source>
        <dbReference type="ARBA" id="ARBA00023242"/>
    </source>
</evidence>
<feature type="compositionally biased region" description="Polar residues" evidence="3">
    <location>
        <begin position="455"/>
        <end position="469"/>
    </location>
</feature>
<feature type="domain" description="YEATS" evidence="4">
    <location>
        <begin position="1"/>
        <end position="137"/>
    </location>
</feature>
<dbReference type="PROSITE" id="PS51037">
    <property type="entry name" value="YEATS"/>
    <property type="match status" value="1"/>
</dbReference>
<dbReference type="GO" id="GO:0008023">
    <property type="term" value="C:transcription elongation factor complex"/>
    <property type="evidence" value="ECO:0007669"/>
    <property type="project" value="TreeGrafter"/>
</dbReference>
<dbReference type="PANTHER" id="PTHR47827:SF3">
    <property type="entry name" value="AF-9 ANC1 HOMOLOGY DOMAIN-CONTAINING PROTEIN"/>
    <property type="match status" value="1"/>
</dbReference>
<reference evidence="5 6" key="1">
    <citation type="submission" date="2022-05" db="EMBL/GenBank/DDBJ databases">
        <authorList>
            <consortium name="Genoscope - CEA"/>
            <person name="William W."/>
        </authorList>
    </citation>
    <scope>NUCLEOTIDE SEQUENCE [LARGE SCALE GENOMIC DNA]</scope>
</reference>
<name>A0AAU9X7Y2_9CNID</name>
<dbReference type="GO" id="GO:0045893">
    <property type="term" value="P:positive regulation of DNA-templated transcription"/>
    <property type="evidence" value="ECO:0007669"/>
    <property type="project" value="TreeGrafter"/>
</dbReference>
<feature type="region of interest" description="Disordered" evidence="3">
    <location>
        <begin position="388"/>
        <end position="486"/>
    </location>
</feature>
<evidence type="ECO:0000259" key="4">
    <source>
        <dbReference type="PROSITE" id="PS51037"/>
    </source>
</evidence>
<dbReference type="PANTHER" id="PTHR47827">
    <property type="entry name" value="AHD DOMAIN-CONTAINING PROTEIN"/>
    <property type="match status" value="1"/>
</dbReference>
<dbReference type="GO" id="GO:0003682">
    <property type="term" value="F:chromatin binding"/>
    <property type="evidence" value="ECO:0007669"/>
    <property type="project" value="TreeGrafter"/>
</dbReference>
<dbReference type="AlphaFoldDB" id="A0AAU9X7Y2"/>
<proteinExistence type="predicted"/>
<feature type="region of interest" description="Disordered" evidence="3">
    <location>
        <begin position="305"/>
        <end position="374"/>
    </location>
</feature>
<feature type="compositionally biased region" description="Basic and acidic residues" evidence="3">
    <location>
        <begin position="332"/>
        <end position="350"/>
    </location>
</feature>
<organism evidence="5 6">
    <name type="scientific">Pocillopora meandrina</name>
    <dbReference type="NCBI Taxonomy" id="46732"/>
    <lineage>
        <taxon>Eukaryota</taxon>
        <taxon>Metazoa</taxon>
        <taxon>Cnidaria</taxon>
        <taxon>Anthozoa</taxon>
        <taxon>Hexacorallia</taxon>
        <taxon>Scleractinia</taxon>
        <taxon>Astrocoeniina</taxon>
        <taxon>Pocilloporidae</taxon>
        <taxon>Pocillopora</taxon>
    </lineage>
</organism>
<keyword evidence="1 2" id="KW-0539">Nucleus</keyword>
<evidence type="ECO:0000313" key="6">
    <source>
        <dbReference type="Proteomes" id="UP001159428"/>
    </source>
</evidence>
<feature type="region of interest" description="Disordered" evidence="3">
    <location>
        <begin position="145"/>
        <end position="171"/>
    </location>
</feature>
<feature type="compositionally biased region" description="Polar residues" evidence="3">
    <location>
        <begin position="402"/>
        <end position="431"/>
    </location>
</feature>
<feature type="compositionally biased region" description="Acidic residues" evidence="3">
    <location>
        <begin position="388"/>
        <end position="398"/>
    </location>
</feature>
<dbReference type="EMBL" id="CALNXJ010000032">
    <property type="protein sequence ID" value="CAH3138646.1"/>
    <property type="molecule type" value="Genomic_DNA"/>
</dbReference>
<gene>
    <name evidence="5" type="ORF">PMEA_00018534</name>
</gene>
<evidence type="ECO:0000256" key="3">
    <source>
        <dbReference type="SAM" id="MobiDB-lite"/>
    </source>
</evidence>
<comment type="caution">
    <text evidence="5">The sequence shown here is derived from an EMBL/GenBank/DDBJ whole genome shotgun (WGS) entry which is preliminary data.</text>
</comment>
<keyword evidence="6" id="KW-1185">Reference proteome</keyword>
<dbReference type="Pfam" id="PF03366">
    <property type="entry name" value="YEATS"/>
    <property type="match status" value="1"/>
</dbReference>
<dbReference type="InterPro" id="IPR055129">
    <property type="entry name" value="YEATS_dom"/>
</dbReference>
<feature type="compositionally biased region" description="Polar residues" evidence="3">
    <location>
        <begin position="150"/>
        <end position="171"/>
    </location>
</feature>
<feature type="region of interest" description="Disordered" evidence="3">
    <location>
        <begin position="210"/>
        <end position="251"/>
    </location>
</feature>
<dbReference type="Gene3D" id="2.60.40.1970">
    <property type="entry name" value="YEATS domain"/>
    <property type="match status" value="1"/>
</dbReference>
<evidence type="ECO:0000313" key="5">
    <source>
        <dbReference type="EMBL" id="CAH3138646.1"/>
    </source>
</evidence>
<dbReference type="InterPro" id="IPR038704">
    <property type="entry name" value="YEAST_sf"/>
</dbReference>
<feature type="compositionally biased region" description="Low complexity" evidence="3">
    <location>
        <begin position="357"/>
        <end position="371"/>
    </location>
</feature>
<dbReference type="InterPro" id="IPR040930">
    <property type="entry name" value="AF-9_AHD"/>
</dbReference>
<feature type="compositionally biased region" description="Polar residues" evidence="3">
    <location>
        <begin position="224"/>
        <end position="236"/>
    </location>
</feature>
<accession>A0AAU9X7Y2</accession>
<protein>
    <recommendedName>
        <fullName evidence="4">YEATS domain-containing protein</fullName>
    </recommendedName>
</protein>
<dbReference type="Pfam" id="PF17793">
    <property type="entry name" value="AHD"/>
    <property type="match status" value="1"/>
</dbReference>
<evidence type="ECO:0000256" key="2">
    <source>
        <dbReference type="PROSITE-ProRule" id="PRU00376"/>
    </source>
</evidence>
<dbReference type="Proteomes" id="UP001159428">
    <property type="component" value="Unassembled WGS sequence"/>
</dbReference>
<sequence>MEKVQVEVKIELGHKASCKKNPSPDGFTHDWQVFVRGPGRDDISHFVEKVVFHLHESFPKPKRVLKSPPYAVSEHGYGSFFLPIEVYFKNKIEPRKLQFDYDLILPAFGSLPIDNIRSEALTFTNPTDEFKRKLVKGGGIVTKTTTTNGFHSSSPPVNGSISEQTTETKDTQVTNSLVADVHVNPQVSSLAQDLDKNKKFKHEGAIANKTVKTQEAATPGLKRSASTSGTEETQVQLVKKKKKKHDEAIAKPSKGVGFIPLELPSASNESKDRLEEMKDIKLKIKSLSSKSPAADKKKNRQALLETGLNEGVPSSSKGREFTSSKKAKKKSPKEDMKPSKPEEKKVEKITFRRRGSGDSWSSSTSSSSLLGNLGGNINVALDKLMADLSDEDDDDDGNSGDISTPFQSKTVNTGTTQKSVSEISGTTQNKDTGNKVKTKSSSQGKKPEGKKNELKSPTNKNVSAKQSPKQRQKDLKKGSNGQRTPSSDLIQLYKRLVSLKDSTLLQKIVDILEKTGHFVLTETTLDFDLCSLDKTTIKKIENSISR</sequence>
<dbReference type="Gene3D" id="1.20.1270.290">
    <property type="match status" value="1"/>
</dbReference>
<dbReference type="InterPro" id="IPR052790">
    <property type="entry name" value="YEATS_domain"/>
</dbReference>
<comment type="subcellular location">
    <subcellularLocation>
        <location evidence="2">Nucleus</location>
    </subcellularLocation>
</comment>
<feature type="compositionally biased region" description="Basic and acidic residues" evidence="3">
    <location>
        <begin position="445"/>
        <end position="454"/>
    </location>
</feature>
<dbReference type="CDD" id="cd16906">
    <property type="entry name" value="YEATS_AF-9_like"/>
    <property type="match status" value="1"/>
</dbReference>